<sequence>MRQSISPHERLTATLRFLATGRSYEDLKFSVAISPQALRQIIPETRTTLQNPVVIAR</sequence>
<accession>A0A653DD76</accession>
<protein>
    <submittedName>
        <fullName evidence="1">Uncharacterized protein</fullName>
    </submittedName>
</protein>
<keyword evidence="2" id="KW-1185">Reference proteome</keyword>
<dbReference type="OrthoDB" id="5987015at2759"/>
<proteinExistence type="predicted"/>
<dbReference type="Proteomes" id="UP000410492">
    <property type="component" value="Unassembled WGS sequence"/>
</dbReference>
<dbReference type="EMBL" id="CAACVG010011067">
    <property type="protein sequence ID" value="VEN57307.1"/>
    <property type="molecule type" value="Genomic_DNA"/>
</dbReference>
<evidence type="ECO:0000313" key="1">
    <source>
        <dbReference type="EMBL" id="VEN57307.1"/>
    </source>
</evidence>
<reference evidence="1 2" key="1">
    <citation type="submission" date="2019-01" db="EMBL/GenBank/DDBJ databases">
        <authorList>
            <person name="Sayadi A."/>
        </authorList>
    </citation>
    <scope>NUCLEOTIDE SEQUENCE [LARGE SCALE GENOMIC DNA]</scope>
</reference>
<dbReference type="AlphaFoldDB" id="A0A653DD76"/>
<evidence type="ECO:0000313" key="2">
    <source>
        <dbReference type="Proteomes" id="UP000410492"/>
    </source>
</evidence>
<name>A0A653DD76_CALMS</name>
<gene>
    <name evidence="1" type="ORF">CALMAC_LOCUS15958</name>
</gene>
<organism evidence="1 2">
    <name type="scientific">Callosobruchus maculatus</name>
    <name type="common">Southern cowpea weevil</name>
    <name type="synonym">Pulse bruchid</name>
    <dbReference type="NCBI Taxonomy" id="64391"/>
    <lineage>
        <taxon>Eukaryota</taxon>
        <taxon>Metazoa</taxon>
        <taxon>Ecdysozoa</taxon>
        <taxon>Arthropoda</taxon>
        <taxon>Hexapoda</taxon>
        <taxon>Insecta</taxon>
        <taxon>Pterygota</taxon>
        <taxon>Neoptera</taxon>
        <taxon>Endopterygota</taxon>
        <taxon>Coleoptera</taxon>
        <taxon>Polyphaga</taxon>
        <taxon>Cucujiformia</taxon>
        <taxon>Chrysomeloidea</taxon>
        <taxon>Chrysomelidae</taxon>
        <taxon>Bruchinae</taxon>
        <taxon>Bruchini</taxon>
        <taxon>Callosobruchus</taxon>
    </lineage>
</organism>